<dbReference type="OrthoDB" id="2831558at2759"/>
<dbReference type="AlphaFoldDB" id="A0A8A3PJS3"/>
<name>A0A8A3PJS3_9HELO</name>
<sequence length="415" mass="47753">MDDEQRFDFIIEIIQETYKLNVLSISQILAVEDHISPNNFIYLVEFFRTPHTSLDTPASQPGTVRIPNSVNNVIMSLSNPDKDFYPPNRVQNEVAAMSLARTILAPRKVIPDVYGWGSDAEEKGWIMMENRMENITGIPLVIELDKLGLRGQTRALQEVARVVLAFQQYELPESVQWFGGLDFDDDGNIVSAPLTLFSCGPFTTYPEMLKCIFRERLAAAEESHLLRGWKDTGRDTLAKLEDFITVGIDYMLKDIKIEKRLVHGNLALDNFMYDRKLGQISAILGFDSARISAIADEMLTSFDARFARLPMSHEGDLEIVRFRRALLHGFPREMYALYEKFRWEIALAWESLLEAVGAQRPRTLKGIERFSSLYMLLYVICPEGFEDEMIVDQDDLDKKQKEKEYFEEIIQRLLP</sequence>
<protein>
    <recommendedName>
        <fullName evidence="1">Aminoglycoside phosphotransferase domain-containing protein</fullName>
    </recommendedName>
</protein>
<evidence type="ECO:0000259" key="1">
    <source>
        <dbReference type="Pfam" id="PF01636"/>
    </source>
</evidence>
<gene>
    <name evidence="2" type="ORF">DSL72_008132</name>
</gene>
<dbReference type="Pfam" id="PF01636">
    <property type="entry name" value="APH"/>
    <property type="match status" value="1"/>
</dbReference>
<dbReference type="InterPro" id="IPR002575">
    <property type="entry name" value="Aminoglycoside_PTrfase"/>
</dbReference>
<evidence type="ECO:0000313" key="2">
    <source>
        <dbReference type="EMBL" id="QSZ35263.1"/>
    </source>
</evidence>
<dbReference type="EMBL" id="CP063409">
    <property type="protein sequence ID" value="QSZ35263.1"/>
    <property type="molecule type" value="Genomic_DNA"/>
</dbReference>
<reference evidence="2" key="1">
    <citation type="submission" date="2020-10" db="EMBL/GenBank/DDBJ databases">
        <title>Genome Sequence of Monilinia vaccinii-corymbosi Sheds Light on Mummy Berry Disease Infection of Blueberry and Mating Type.</title>
        <authorList>
            <person name="Yow A.G."/>
            <person name="Zhang Y."/>
            <person name="Bansal K."/>
            <person name="Eacker S.M."/>
            <person name="Sullivan S."/>
            <person name="Liachko I."/>
            <person name="Cubeta M.A."/>
            <person name="Rollins J.A."/>
            <person name="Ashrafi H."/>
        </authorList>
    </citation>
    <scope>NUCLEOTIDE SEQUENCE</scope>
    <source>
        <strain evidence="2">RL-1</strain>
    </source>
</reference>
<evidence type="ECO:0000313" key="3">
    <source>
        <dbReference type="Proteomes" id="UP000672032"/>
    </source>
</evidence>
<proteinExistence type="predicted"/>
<dbReference type="Proteomes" id="UP000672032">
    <property type="component" value="Chromosome 5"/>
</dbReference>
<keyword evidence="3" id="KW-1185">Reference proteome</keyword>
<feature type="domain" description="Aminoglycoside phosphotransferase" evidence="1">
    <location>
        <begin position="85"/>
        <end position="292"/>
    </location>
</feature>
<dbReference type="SUPFAM" id="SSF56112">
    <property type="entry name" value="Protein kinase-like (PK-like)"/>
    <property type="match status" value="1"/>
</dbReference>
<dbReference type="InterPro" id="IPR011009">
    <property type="entry name" value="Kinase-like_dom_sf"/>
</dbReference>
<organism evidence="2 3">
    <name type="scientific">Monilinia vaccinii-corymbosi</name>
    <dbReference type="NCBI Taxonomy" id="61207"/>
    <lineage>
        <taxon>Eukaryota</taxon>
        <taxon>Fungi</taxon>
        <taxon>Dikarya</taxon>
        <taxon>Ascomycota</taxon>
        <taxon>Pezizomycotina</taxon>
        <taxon>Leotiomycetes</taxon>
        <taxon>Helotiales</taxon>
        <taxon>Sclerotiniaceae</taxon>
        <taxon>Monilinia</taxon>
    </lineage>
</organism>
<accession>A0A8A3PJS3</accession>